<reference evidence="1" key="1">
    <citation type="submission" date="2020-12" db="EMBL/GenBank/DDBJ databases">
        <title>Bacterial taxonomy.</title>
        <authorList>
            <person name="Pan X."/>
        </authorList>
    </citation>
    <scope>NUCLEOTIDE SEQUENCE</scope>
    <source>
        <strain evidence="1">B2012</strain>
    </source>
</reference>
<sequence length="61" mass="6024">MPEPRSPHDGGSVATLMVGAATAGHPSTTLVAEGTARAFLARAGMVRAIVGAPAGRRAEAV</sequence>
<keyword evidence="2" id="KW-1185">Reference proteome</keyword>
<comment type="caution">
    <text evidence="1">The sequence shown here is derived from an EMBL/GenBank/DDBJ whole genome shotgun (WGS) entry which is preliminary data.</text>
</comment>
<name>A0A934MF94_9HYPH</name>
<accession>A0A934MF94</accession>
<organism evidence="1 2">
    <name type="scientific">Acuticoccus mangrovi</name>
    <dbReference type="NCBI Taxonomy" id="2796142"/>
    <lineage>
        <taxon>Bacteria</taxon>
        <taxon>Pseudomonadati</taxon>
        <taxon>Pseudomonadota</taxon>
        <taxon>Alphaproteobacteria</taxon>
        <taxon>Hyphomicrobiales</taxon>
        <taxon>Amorphaceae</taxon>
        <taxon>Acuticoccus</taxon>
    </lineage>
</organism>
<dbReference type="EMBL" id="JAEKJA010000027">
    <property type="protein sequence ID" value="MBJ3778422.1"/>
    <property type="molecule type" value="Genomic_DNA"/>
</dbReference>
<dbReference type="AlphaFoldDB" id="A0A934MF94"/>
<gene>
    <name evidence="1" type="ORF">JCR33_22170</name>
</gene>
<proteinExistence type="predicted"/>
<evidence type="ECO:0000313" key="2">
    <source>
        <dbReference type="Proteomes" id="UP000609531"/>
    </source>
</evidence>
<protein>
    <submittedName>
        <fullName evidence="1">Uncharacterized protein</fullName>
    </submittedName>
</protein>
<dbReference type="RefSeq" id="WP_198884326.1">
    <property type="nucleotide sequence ID" value="NZ_JAEKJA010000027.1"/>
</dbReference>
<evidence type="ECO:0000313" key="1">
    <source>
        <dbReference type="EMBL" id="MBJ3778422.1"/>
    </source>
</evidence>
<dbReference type="Proteomes" id="UP000609531">
    <property type="component" value="Unassembled WGS sequence"/>
</dbReference>